<sequence length="783" mass="86674">MNVECIDSRNGLAKGAHDAKNVEVQGLTAIIMKILAERNCHELVDKLVSLGLIEVIYTSDGRSYLTPEELSKEIMEEVVAHGGRVNLVEMQPALNVNINHIENASSRIIAEDEDLQMVLGQIIHTSYIEKICGDINDQLQDRGQITFANLTKEYDLPGDFLKKEVGSRLGTLVFGKVNPSNTDVLYTDAYLSRHKARIRGIFSALTRPTSVTAIINKYGFPEQVFYNLLGELIASHRLRGSLSGNKTTYTPDVYLAAQSDWVKNFYTQNSYLEYDAVTRLGVPDAKQYIRKLYKNAIMLNACCVSESCLESLAVAVEECLAADSFVDAMTVLPSVVSPLDGAQLVQMVVKSHKQAIVLCDTIITTQGFINKCAAPFEEIMDEKARKDMKMNSSMFADLSDKRSLMGATGDESQSRKEERKKKAAATSKSGGGTQGREVRSKAVKNKFKGRGGANKDSDDEDTPPVAATSKTLVFLRLPEIVEVIEKLPQLKDCSSVMYEEIAARLERPLRNKYQEIAKSLFMESSAITPGGVNKRKQQAELEEKVNALYSNIKLFEKSVKLIADDEDLQTNLAKYLLKTLCSELFNATLTSLAADHMVTIPDGAFDTLEGRAKIISNLPDSIKDVTGKVHTSLNGKSLEAFDEALLTLLSPKHIGILLKKSDKKRDRQIQFNHRMTLIEQLKSENADGTGDAATVFHQCVVVLFGVVTQSMLHCSGRMIPQIVKYMQPHLSADNYDLIFTCQDLIIQQVKGNIPAGDERLLDSLDKVKQLAFTLKKSESFATA</sequence>
<dbReference type="AlphaFoldDB" id="A0A7J7KGT0"/>
<dbReference type="InterPro" id="IPR056580">
    <property type="entry name" value="Ufl1_dom"/>
</dbReference>
<protein>
    <submittedName>
        <fullName evidence="8">UFL1</fullName>
    </submittedName>
</protein>
<evidence type="ECO:0000259" key="7">
    <source>
        <dbReference type="Pfam" id="PF25041"/>
    </source>
</evidence>
<evidence type="ECO:0000313" key="9">
    <source>
        <dbReference type="Proteomes" id="UP000593567"/>
    </source>
</evidence>
<dbReference type="GO" id="GO:1990592">
    <property type="term" value="P:protein K69-linked ufmylation"/>
    <property type="evidence" value="ECO:0007669"/>
    <property type="project" value="TreeGrafter"/>
</dbReference>
<feature type="domain" description="E3 UFM1-protein ligase 1-like N-terminal" evidence="5">
    <location>
        <begin position="34"/>
        <end position="289"/>
    </location>
</feature>
<dbReference type="EMBL" id="VXIV02000567">
    <property type="protein sequence ID" value="KAF6037457.1"/>
    <property type="molecule type" value="Genomic_DNA"/>
</dbReference>
<keyword evidence="9" id="KW-1185">Reference proteome</keyword>
<evidence type="ECO:0000259" key="5">
    <source>
        <dbReference type="Pfam" id="PF09743"/>
    </source>
</evidence>
<accession>A0A7J7KGT0</accession>
<organism evidence="8 9">
    <name type="scientific">Bugula neritina</name>
    <name type="common">Brown bryozoan</name>
    <name type="synonym">Sertularia neritina</name>
    <dbReference type="NCBI Taxonomy" id="10212"/>
    <lineage>
        <taxon>Eukaryota</taxon>
        <taxon>Metazoa</taxon>
        <taxon>Spiralia</taxon>
        <taxon>Lophotrochozoa</taxon>
        <taxon>Bryozoa</taxon>
        <taxon>Gymnolaemata</taxon>
        <taxon>Cheilostomatida</taxon>
        <taxon>Flustrina</taxon>
        <taxon>Buguloidea</taxon>
        <taxon>Bugulidae</taxon>
        <taxon>Bugula</taxon>
    </lineage>
</organism>
<dbReference type="Proteomes" id="UP000593567">
    <property type="component" value="Unassembled WGS sequence"/>
</dbReference>
<dbReference type="GO" id="GO:0061666">
    <property type="term" value="F:UFM1 ligase activity"/>
    <property type="evidence" value="ECO:0007669"/>
    <property type="project" value="InterPro"/>
</dbReference>
<keyword evidence="3" id="KW-0833">Ubl conjugation pathway</keyword>
<dbReference type="GO" id="GO:0032434">
    <property type="term" value="P:regulation of proteasomal ubiquitin-dependent protein catabolic process"/>
    <property type="evidence" value="ECO:0007669"/>
    <property type="project" value="TreeGrafter"/>
</dbReference>
<comment type="caution">
    <text evidence="8">The sequence shown here is derived from an EMBL/GenBank/DDBJ whole genome shotgun (WGS) entry which is preliminary data.</text>
</comment>
<dbReference type="PANTHER" id="PTHR31057:SF0">
    <property type="entry name" value="E3 UFM1-PROTEIN LIGASE 1"/>
    <property type="match status" value="1"/>
</dbReference>
<feature type="region of interest" description="Disordered" evidence="4">
    <location>
        <begin position="401"/>
        <end position="465"/>
    </location>
</feature>
<reference evidence="8" key="1">
    <citation type="submission" date="2020-06" db="EMBL/GenBank/DDBJ databases">
        <title>Draft genome of Bugula neritina, a colonial animal packing powerful symbionts and potential medicines.</title>
        <authorList>
            <person name="Rayko M."/>
        </authorList>
    </citation>
    <scope>NUCLEOTIDE SEQUENCE [LARGE SCALE GENOMIC DNA]</scope>
    <source>
        <strain evidence="8">Kwan_BN1</strain>
    </source>
</reference>
<dbReference type="Pfam" id="PF23659">
    <property type="entry name" value="UFL1"/>
    <property type="match status" value="1"/>
</dbReference>
<dbReference type="PANTHER" id="PTHR31057">
    <property type="entry name" value="E3 UFM1-PROTEIN LIGASE 1"/>
    <property type="match status" value="1"/>
</dbReference>
<dbReference type="InterPro" id="IPR056761">
    <property type="entry name" value="Ufl1-like_C"/>
</dbReference>
<gene>
    <name evidence="8" type="ORF">EB796_004235</name>
</gene>
<dbReference type="GO" id="GO:0034976">
    <property type="term" value="P:response to endoplasmic reticulum stress"/>
    <property type="evidence" value="ECO:0007669"/>
    <property type="project" value="TreeGrafter"/>
</dbReference>
<evidence type="ECO:0000256" key="2">
    <source>
        <dbReference type="ARBA" id="ARBA00022679"/>
    </source>
</evidence>
<evidence type="ECO:0000256" key="1">
    <source>
        <dbReference type="ARBA" id="ARBA00010789"/>
    </source>
</evidence>
<evidence type="ECO:0000259" key="6">
    <source>
        <dbReference type="Pfam" id="PF23659"/>
    </source>
</evidence>
<evidence type="ECO:0000313" key="8">
    <source>
        <dbReference type="EMBL" id="KAF6037457.1"/>
    </source>
</evidence>
<evidence type="ECO:0000256" key="4">
    <source>
        <dbReference type="SAM" id="MobiDB-lite"/>
    </source>
</evidence>
<feature type="domain" description="E3 UFM1-protein ligase 1-like" evidence="6">
    <location>
        <begin position="539"/>
        <end position="660"/>
    </location>
</feature>
<dbReference type="Pfam" id="PF09743">
    <property type="entry name" value="E3_UFM1_ligase"/>
    <property type="match status" value="1"/>
</dbReference>
<dbReference type="GO" id="GO:0005789">
    <property type="term" value="C:endoplasmic reticulum membrane"/>
    <property type="evidence" value="ECO:0007669"/>
    <property type="project" value="TreeGrafter"/>
</dbReference>
<dbReference type="Pfam" id="PF25041">
    <property type="entry name" value="UFL1_C"/>
    <property type="match status" value="1"/>
</dbReference>
<proteinExistence type="inferred from homology"/>
<dbReference type="Pfam" id="PF25870">
    <property type="entry name" value="WHD_UFL1_5th"/>
    <property type="match status" value="1"/>
</dbReference>
<dbReference type="InterPro" id="IPR056579">
    <property type="entry name" value="Ufl1_N"/>
</dbReference>
<dbReference type="OrthoDB" id="10258297at2759"/>
<name>A0A7J7KGT0_BUGNE</name>
<comment type="similarity">
    <text evidence="1">Belongs to the UFL1 family.</text>
</comment>
<keyword evidence="2" id="KW-0808">Transferase</keyword>
<feature type="domain" description="E3 UFM1-protein ligase-like C-terminal" evidence="7">
    <location>
        <begin position="666"/>
        <end position="756"/>
    </location>
</feature>
<dbReference type="InterPro" id="IPR018611">
    <property type="entry name" value="Ufl1"/>
</dbReference>
<evidence type="ECO:0000256" key="3">
    <source>
        <dbReference type="ARBA" id="ARBA00022786"/>
    </source>
</evidence>